<gene>
    <name evidence="6" type="ORF">GCM10010346_24680</name>
</gene>
<keyword evidence="2 5" id="KW-0812">Transmembrane</keyword>
<feature type="transmembrane region" description="Helical" evidence="5">
    <location>
        <begin position="223"/>
        <end position="243"/>
    </location>
</feature>
<dbReference type="Proteomes" id="UP000599437">
    <property type="component" value="Unassembled WGS sequence"/>
</dbReference>
<dbReference type="Gene3D" id="1.10.357.140">
    <property type="entry name" value="UbiA prenyltransferase"/>
    <property type="match status" value="1"/>
</dbReference>
<evidence type="ECO:0000256" key="5">
    <source>
        <dbReference type="SAM" id="Phobius"/>
    </source>
</evidence>
<dbReference type="Pfam" id="PF01040">
    <property type="entry name" value="UbiA"/>
    <property type="match status" value="1"/>
</dbReference>
<keyword evidence="3 5" id="KW-1133">Transmembrane helix</keyword>
<feature type="transmembrane region" description="Helical" evidence="5">
    <location>
        <begin position="131"/>
        <end position="150"/>
    </location>
</feature>
<comment type="subcellular location">
    <subcellularLocation>
        <location evidence="1">Membrane</location>
        <topology evidence="1">Multi-pass membrane protein</topology>
    </subcellularLocation>
</comment>
<sequence length="300" mass="28950">MDVDADADPKAAPAVGPAPPAVAARRRLPAVGGLLTACHLGATLAVVALVTAMAAAGGQDAAGCALVAAAVLAGQLSVGWSNDAVDAARDAAAGRRGKPVVAGTVGVAAVRLAAVMALALCVPLSLACGPLAGTVHLAGVAAGWAYNLGLKATAMSWLPYAAGFAALPAFASLGLPGRSWPPWWTVAAAALLGVGAHLADVLPDIGDDLATGVRGWPQRLGAVRARLLLPVPLVAATALLVFARPGPVGAAGATASAVAAALAAGGALLGRRRPGLPFLAAVLVAAVDVALLLGQGAALA</sequence>
<feature type="transmembrane region" description="Helical" evidence="5">
    <location>
        <begin position="100"/>
        <end position="125"/>
    </location>
</feature>
<organism evidence="6 7">
    <name type="scientific">Streptomyces chryseus</name>
    <dbReference type="NCBI Taxonomy" id="68186"/>
    <lineage>
        <taxon>Bacteria</taxon>
        <taxon>Bacillati</taxon>
        <taxon>Actinomycetota</taxon>
        <taxon>Actinomycetes</taxon>
        <taxon>Kitasatosporales</taxon>
        <taxon>Streptomycetaceae</taxon>
        <taxon>Streptomyces</taxon>
    </lineage>
</organism>
<feature type="transmembrane region" description="Helical" evidence="5">
    <location>
        <begin position="249"/>
        <end position="269"/>
    </location>
</feature>
<evidence type="ECO:0000256" key="4">
    <source>
        <dbReference type="ARBA" id="ARBA00023136"/>
    </source>
</evidence>
<evidence type="ECO:0000256" key="3">
    <source>
        <dbReference type="ARBA" id="ARBA00022989"/>
    </source>
</evidence>
<feature type="transmembrane region" description="Helical" evidence="5">
    <location>
        <begin position="183"/>
        <end position="202"/>
    </location>
</feature>
<protein>
    <recommendedName>
        <fullName evidence="8">4-hydroxybenzoate polyprenyltransferase</fullName>
    </recommendedName>
</protein>
<evidence type="ECO:0000256" key="2">
    <source>
        <dbReference type="ARBA" id="ARBA00022692"/>
    </source>
</evidence>
<feature type="transmembrane region" description="Helical" evidence="5">
    <location>
        <begin position="157"/>
        <end position="177"/>
    </location>
</feature>
<reference evidence="7" key="1">
    <citation type="journal article" date="2019" name="Int. J. Syst. Evol. Microbiol.">
        <title>The Global Catalogue of Microorganisms (GCM) 10K type strain sequencing project: providing services to taxonomists for standard genome sequencing and annotation.</title>
        <authorList>
            <consortium name="The Broad Institute Genomics Platform"/>
            <consortium name="The Broad Institute Genome Sequencing Center for Infectious Disease"/>
            <person name="Wu L."/>
            <person name="Ma J."/>
        </authorList>
    </citation>
    <scope>NUCLEOTIDE SEQUENCE [LARGE SCALE GENOMIC DNA]</scope>
    <source>
        <strain evidence="7">JCM 4737</strain>
    </source>
</reference>
<feature type="transmembrane region" description="Helical" evidence="5">
    <location>
        <begin position="61"/>
        <end position="80"/>
    </location>
</feature>
<feature type="transmembrane region" description="Helical" evidence="5">
    <location>
        <begin position="34"/>
        <end position="55"/>
    </location>
</feature>
<keyword evidence="7" id="KW-1185">Reference proteome</keyword>
<dbReference type="EMBL" id="BMVO01000006">
    <property type="protein sequence ID" value="GHB00975.1"/>
    <property type="molecule type" value="Genomic_DNA"/>
</dbReference>
<dbReference type="InterPro" id="IPR000537">
    <property type="entry name" value="UbiA_prenyltransferase"/>
</dbReference>
<evidence type="ECO:0000256" key="1">
    <source>
        <dbReference type="ARBA" id="ARBA00004141"/>
    </source>
</evidence>
<name>A0ABQ3DPT6_9ACTN</name>
<evidence type="ECO:0000313" key="6">
    <source>
        <dbReference type="EMBL" id="GHB00975.1"/>
    </source>
</evidence>
<feature type="transmembrane region" description="Helical" evidence="5">
    <location>
        <begin position="276"/>
        <end position="298"/>
    </location>
</feature>
<dbReference type="InterPro" id="IPR044878">
    <property type="entry name" value="UbiA_sf"/>
</dbReference>
<proteinExistence type="predicted"/>
<comment type="caution">
    <text evidence="6">The sequence shown here is derived from an EMBL/GenBank/DDBJ whole genome shotgun (WGS) entry which is preliminary data.</text>
</comment>
<accession>A0ABQ3DPT6</accession>
<keyword evidence="4 5" id="KW-0472">Membrane</keyword>
<evidence type="ECO:0008006" key="8">
    <source>
        <dbReference type="Google" id="ProtNLM"/>
    </source>
</evidence>
<dbReference type="RefSeq" id="WP_138894608.1">
    <property type="nucleotide sequence ID" value="NZ_BMVO01000006.1"/>
</dbReference>
<evidence type="ECO:0000313" key="7">
    <source>
        <dbReference type="Proteomes" id="UP000599437"/>
    </source>
</evidence>